<dbReference type="Proteomes" id="UP001157133">
    <property type="component" value="Unassembled WGS sequence"/>
</dbReference>
<proteinExistence type="predicted"/>
<evidence type="ECO:0000259" key="1">
    <source>
        <dbReference type="Pfam" id="PF04366"/>
    </source>
</evidence>
<feature type="domain" description="Ysc84 actin-binding" evidence="1">
    <location>
        <begin position="163"/>
        <end position="252"/>
    </location>
</feature>
<gene>
    <name evidence="2" type="ORF">theurythT_16040</name>
</gene>
<organism evidence="2 3">
    <name type="scientific">Thalassotalea eurytherma</name>
    <dbReference type="NCBI Taxonomy" id="1144278"/>
    <lineage>
        <taxon>Bacteria</taxon>
        <taxon>Pseudomonadati</taxon>
        <taxon>Pseudomonadota</taxon>
        <taxon>Gammaproteobacteria</taxon>
        <taxon>Alteromonadales</taxon>
        <taxon>Colwelliaceae</taxon>
        <taxon>Thalassotalea</taxon>
    </lineage>
</organism>
<name>A0ABQ6H213_9GAMM</name>
<dbReference type="EMBL" id="BSSU01000007">
    <property type="protein sequence ID" value="GLX82152.1"/>
    <property type="molecule type" value="Genomic_DNA"/>
</dbReference>
<dbReference type="InterPro" id="IPR007461">
    <property type="entry name" value="Ysc84_actin-binding"/>
</dbReference>
<sequence length="252" mass="27583">MRKLTLIASIVLGSVFSFTTTEVNGQSWLDKMKEAGKKVSEASKDAWDATTEFSEEAWKNTKDWSSAAWDKSAEWVEKGENAVAEMLEPETPDEARNALNTMANVSLAKLFQQTPAAKAIFDKAYGYAVFDSRKFSLMFHTNGGSGVAVDKSTGDRVYMNMFGAGLALGIGGKFYQQVMLFETEEKFKTFTSDAWNQGWEGSTEAGAVIMEDSAELGAKFSDGLAVFVLNDKGILVDANLTGSKYWLDGDLN</sequence>
<dbReference type="Pfam" id="PF04366">
    <property type="entry name" value="Ysc84"/>
    <property type="match status" value="1"/>
</dbReference>
<reference evidence="2 3" key="1">
    <citation type="submission" date="2023-03" db="EMBL/GenBank/DDBJ databases">
        <title>Draft genome sequence of Thalassotalea eurytherma JCM 18482T.</title>
        <authorList>
            <person name="Sawabe T."/>
        </authorList>
    </citation>
    <scope>NUCLEOTIDE SEQUENCE [LARGE SCALE GENOMIC DNA]</scope>
    <source>
        <strain evidence="2 3">JCM 18482</strain>
    </source>
</reference>
<keyword evidence="3" id="KW-1185">Reference proteome</keyword>
<comment type="caution">
    <text evidence="2">The sequence shown here is derived from an EMBL/GenBank/DDBJ whole genome shotgun (WGS) entry which is preliminary data.</text>
</comment>
<evidence type="ECO:0000313" key="2">
    <source>
        <dbReference type="EMBL" id="GLX82152.1"/>
    </source>
</evidence>
<accession>A0ABQ6H213</accession>
<evidence type="ECO:0000313" key="3">
    <source>
        <dbReference type="Proteomes" id="UP001157133"/>
    </source>
</evidence>
<protein>
    <recommendedName>
        <fullName evidence="1">Ysc84 actin-binding domain-containing protein</fullName>
    </recommendedName>
</protein>
<dbReference type="RefSeq" id="WP_284207509.1">
    <property type="nucleotide sequence ID" value="NZ_BSSU01000007.1"/>
</dbReference>
<dbReference type="Gene3D" id="1.10.287.700">
    <property type="entry name" value="Helix hairpin bin"/>
    <property type="match status" value="1"/>
</dbReference>